<comment type="caution">
    <text evidence="9">The sequence shown here is derived from an EMBL/GenBank/DDBJ whole genome shotgun (WGS) entry which is preliminary data.</text>
</comment>
<dbReference type="Pfam" id="PF04539">
    <property type="entry name" value="Sigma70_r3"/>
    <property type="match status" value="1"/>
</dbReference>
<feature type="domain" description="RNA polymerase sigma-70 region 4" evidence="8">
    <location>
        <begin position="215"/>
        <end position="263"/>
    </location>
</feature>
<evidence type="ECO:0000256" key="5">
    <source>
        <dbReference type="SAM" id="MobiDB-lite"/>
    </source>
</evidence>
<accession>A0ABW1QRX9</accession>
<feature type="compositionally biased region" description="Polar residues" evidence="5">
    <location>
        <begin position="1"/>
        <end position="12"/>
    </location>
</feature>
<evidence type="ECO:0000313" key="9">
    <source>
        <dbReference type="EMBL" id="MFC6152211.1"/>
    </source>
</evidence>
<evidence type="ECO:0000256" key="2">
    <source>
        <dbReference type="ARBA" id="ARBA00023082"/>
    </source>
</evidence>
<name>A0ABW1QRX9_9ACTN</name>
<dbReference type="SUPFAM" id="SSF88946">
    <property type="entry name" value="Sigma2 domain of RNA polymerase sigma factors"/>
    <property type="match status" value="1"/>
</dbReference>
<dbReference type="RefSeq" id="WP_128220313.1">
    <property type="nucleotide sequence ID" value="NZ_CP034929.1"/>
</dbReference>
<keyword evidence="1" id="KW-0805">Transcription regulation</keyword>
<feature type="domain" description="RNA polymerase sigma-70 region 2" evidence="7">
    <location>
        <begin position="59"/>
        <end position="119"/>
    </location>
</feature>
<proteinExistence type="predicted"/>
<dbReference type="Proteomes" id="UP001596098">
    <property type="component" value="Unassembled WGS sequence"/>
</dbReference>
<keyword evidence="10" id="KW-1185">Reference proteome</keyword>
<sequence>MDHSQFQKSLSAPTPLDLSREERSRRTRQLALQLRSTSCPDERERLVDEMILVNRGVADSIAHRYTGRGVSVDDVRQVAAVGLVKGVQRFDPTRDQDLLTFAVPTIRGEIRRYFRDHAWFVRPPRRVQELQSGITRLRETVAQSDGREPSEQEAVAALGTTAEEYREAVTAFGQFSPSSLDRPLREDGATLADVLPDPDDGFAAVEARLLLEPVIGTLSPRERDLLRWRFVEDLTQVEIGRRLGVTQMQVSRLLSSLMARMRESIAGSSQALAA</sequence>
<evidence type="ECO:0000259" key="8">
    <source>
        <dbReference type="Pfam" id="PF04545"/>
    </source>
</evidence>
<dbReference type="InterPro" id="IPR007624">
    <property type="entry name" value="RNA_pol_sigma70_r3"/>
</dbReference>
<evidence type="ECO:0000259" key="7">
    <source>
        <dbReference type="Pfam" id="PF04542"/>
    </source>
</evidence>
<dbReference type="PANTHER" id="PTHR30385">
    <property type="entry name" value="SIGMA FACTOR F FLAGELLAR"/>
    <property type="match status" value="1"/>
</dbReference>
<dbReference type="Gene3D" id="1.20.140.160">
    <property type="match status" value="1"/>
</dbReference>
<dbReference type="SUPFAM" id="SSF88659">
    <property type="entry name" value="Sigma3 and sigma4 domains of RNA polymerase sigma factors"/>
    <property type="match status" value="2"/>
</dbReference>
<dbReference type="Pfam" id="PF04545">
    <property type="entry name" value="Sigma70_r4"/>
    <property type="match status" value="1"/>
</dbReference>
<evidence type="ECO:0000256" key="4">
    <source>
        <dbReference type="ARBA" id="ARBA00023163"/>
    </source>
</evidence>
<dbReference type="InterPro" id="IPR007627">
    <property type="entry name" value="RNA_pol_sigma70_r2"/>
</dbReference>
<dbReference type="NCBIfam" id="TIGR02937">
    <property type="entry name" value="sigma70-ECF"/>
    <property type="match status" value="1"/>
</dbReference>
<dbReference type="PANTHER" id="PTHR30385:SF4">
    <property type="entry name" value="RNA POLYMERASE SIGMA-E FACTOR"/>
    <property type="match status" value="1"/>
</dbReference>
<dbReference type="InterPro" id="IPR000943">
    <property type="entry name" value="RNA_pol_sigma70"/>
</dbReference>
<keyword evidence="2" id="KW-0731">Sigma factor</keyword>
<dbReference type="CDD" id="cd06171">
    <property type="entry name" value="Sigma70_r4"/>
    <property type="match status" value="1"/>
</dbReference>
<feature type="region of interest" description="Disordered" evidence="5">
    <location>
        <begin position="1"/>
        <end position="23"/>
    </location>
</feature>
<dbReference type="Pfam" id="PF04542">
    <property type="entry name" value="Sigma70_r2"/>
    <property type="match status" value="1"/>
</dbReference>
<gene>
    <name evidence="9" type="ORF">ACFPWU_00820</name>
</gene>
<dbReference type="InterPro" id="IPR013325">
    <property type="entry name" value="RNA_pol_sigma_r2"/>
</dbReference>
<protein>
    <submittedName>
        <fullName evidence="9">Sigma-70 family RNA polymerase sigma factor</fullName>
    </submittedName>
</protein>
<dbReference type="InterPro" id="IPR014284">
    <property type="entry name" value="RNA_pol_sigma-70_dom"/>
</dbReference>
<keyword evidence="3" id="KW-0238">DNA-binding</keyword>
<reference evidence="10" key="1">
    <citation type="journal article" date="2019" name="Int. J. Syst. Evol. Microbiol.">
        <title>The Global Catalogue of Microorganisms (GCM) 10K type strain sequencing project: providing services to taxonomists for standard genome sequencing and annotation.</title>
        <authorList>
            <consortium name="The Broad Institute Genomics Platform"/>
            <consortium name="The Broad Institute Genome Sequencing Center for Infectious Disease"/>
            <person name="Wu L."/>
            <person name="Ma J."/>
        </authorList>
    </citation>
    <scope>NUCLEOTIDE SEQUENCE [LARGE SCALE GENOMIC DNA]</scope>
    <source>
        <strain evidence="10">DFY28</strain>
    </source>
</reference>
<dbReference type="InterPro" id="IPR013324">
    <property type="entry name" value="RNA_pol_sigma_r3/r4-like"/>
</dbReference>
<evidence type="ECO:0000256" key="3">
    <source>
        <dbReference type="ARBA" id="ARBA00023125"/>
    </source>
</evidence>
<dbReference type="PRINTS" id="PR00046">
    <property type="entry name" value="SIGMA70FCT"/>
</dbReference>
<keyword evidence="4" id="KW-0804">Transcription</keyword>
<dbReference type="InterPro" id="IPR007630">
    <property type="entry name" value="RNA_pol_sigma70_r4"/>
</dbReference>
<evidence type="ECO:0000313" key="10">
    <source>
        <dbReference type="Proteomes" id="UP001596098"/>
    </source>
</evidence>
<dbReference type="Gene3D" id="1.20.120.1810">
    <property type="match status" value="1"/>
</dbReference>
<organism evidence="9 10">
    <name type="scientific">Nocardioides yefusunii</name>
    <dbReference type="NCBI Taxonomy" id="2500546"/>
    <lineage>
        <taxon>Bacteria</taxon>
        <taxon>Bacillati</taxon>
        <taxon>Actinomycetota</taxon>
        <taxon>Actinomycetes</taxon>
        <taxon>Propionibacteriales</taxon>
        <taxon>Nocardioidaceae</taxon>
        <taxon>Nocardioides</taxon>
    </lineage>
</organism>
<evidence type="ECO:0000256" key="1">
    <source>
        <dbReference type="ARBA" id="ARBA00023015"/>
    </source>
</evidence>
<dbReference type="EMBL" id="JBHSQI010000001">
    <property type="protein sequence ID" value="MFC6152211.1"/>
    <property type="molecule type" value="Genomic_DNA"/>
</dbReference>
<feature type="domain" description="RNA polymerase sigma-70 region 3" evidence="6">
    <location>
        <begin position="134"/>
        <end position="199"/>
    </location>
</feature>
<evidence type="ECO:0000259" key="6">
    <source>
        <dbReference type="Pfam" id="PF04539"/>
    </source>
</evidence>